<gene>
    <name evidence="3" type="ORF">GCM10025864_08620</name>
</gene>
<dbReference type="Pfam" id="PF04542">
    <property type="entry name" value="Sigma70_r2"/>
    <property type="match status" value="1"/>
</dbReference>
<sequence length="117" mass="12634">MSDDDLAHAFEAERPRLLRLAYTTTGSWSDAEDCVQEAWLRLRRTDTDAIENLAAWLTTTVAHLALDVLGSARVRRERYVGTWLPEPVVAPLAPSSGGTAAGADVADPADRVTSTSP</sequence>
<dbReference type="Proteomes" id="UP001157091">
    <property type="component" value="Unassembled WGS sequence"/>
</dbReference>
<reference evidence="4" key="1">
    <citation type="journal article" date="2019" name="Int. J. Syst. Evol. Microbiol.">
        <title>The Global Catalogue of Microorganisms (GCM) 10K type strain sequencing project: providing services to taxonomists for standard genome sequencing and annotation.</title>
        <authorList>
            <consortium name="The Broad Institute Genomics Platform"/>
            <consortium name="The Broad Institute Genome Sequencing Center for Infectious Disease"/>
            <person name="Wu L."/>
            <person name="Ma J."/>
        </authorList>
    </citation>
    <scope>NUCLEOTIDE SEQUENCE [LARGE SCALE GENOMIC DNA]</scope>
    <source>
        <strain evidence="4">NBRC 106348</strain>
    </source>
</reference>
<evidence type="ECO:0000313" key="4">
    <source>
        <dbReference type="Proteomes" id="UP001157091"/>
    </source>
</evidence>
<evidence type="ECO:0000256" key="1">
    <source>
        <dbReference type="SAM" id="MobiDB-lite"/>
    </source>
</evidence>
<dbReference type="InterPro" id="IPR013325">
    <property type="entry name" value="RNA_pol_sigma_r2"/>
</dbReference>
<dbReference type="RefSeq" id="WP_284292190.1">
    <property type="nucleotide sequence ID" value="NZ_BSUK01000001.1"/>
</dbReference>
<dbReference type="EMBL" id="BSUK01000001">
    <property type="protein sequence ID" value="GMA23103.1"/>
    <property type="molecule type" value="Genomic_DNA"/>
</dbReference>
<feature type="region of interest" description="Disordered" evidence="1">
    <location>
        <begin position="91"/>
        <end position="117"/>
    </location>
</feature>
<name>A0ABQ6HZ02_9MICO</name>
<protein>
    <recommendedName>
        <fullName evidence="2">RNA polymerase sigma-70 region 2 domain-containing protein</fullName>
    </recommendedName>
</protein>
<keyword evidence="4" id="KW-1185">Reference proteome</keyword>
<dbReference type="InterPro" id="IPR052704">
    <property type="entry name" value="ECF_Sigma-70_Domain"/>
</dbReference>
<dbReference type="Gene3D" id="1.10.1740.10">
    <property type="match status" value="1"/>
</dbReference>
<comment type="caution">
    <text evidence="3">The sequence shown here is derived from an EMBL/GenBank/DDBJ whole genome shotgun (WGS) entry which is preliminary data.</text>
</comment>
<organism evidence="3 4">
    <name type="scientific">Luteimicrobium album</name>
    <dbReference type="NCBI Taxonomy" id="1054550"/>
    <lineage>
        <taxon>Bacteria</taxon>
        <taxon>Bacillati</taxon>
        <taxon>Actinomycetota</taxon>
        <taxon>Actinomycetes</taxon>
        <taxon>Micrococcales</taxon>
        <taxon>Luteimicrobium</taxon>
    </lineage>
</organism>
<feature type="domain" description="RNA polymerase sigma-70 region 2" evidence="2">
    <location>
        <begin position="10"/>
        <end position="72"/>
    </location>
</feature>
<dbReference type="InterPro" id="IPR007627">
    <property type="entry name" value="RNA_pol_sigma70_r2"/>
</dbReference>
<evidence type="ECO:0000259" key="2">
    <source>
        <dbReference type="Pfam" id="PF04542"/>
    </source>
</evidence>
<dbReference type="SUPFAM" id="SSF88946">
    <property type="entry name" value="Sigma2 domain of RNA polymerase sigma factors"/>
    <property type="match status" value="1"/>
</dbReference>
<accession>A0ABQ6HZ02</accession>
<dbReference type="PANTHER" id="PTHR30173">
    <property type="entry name" value="SIGMA 19 FACTOR"/>
    <property type="match status" value="1"/>
</dbReference>
<dbReference type="PANTHER" id="PTHR30173:SF43">
    <property type="entry name" value="ECF RNA POLYMERASE SIGMA FACTOR SIGI-RELATED"/>
    <property type="match status" value="1"/>
</dbReference>
<evidence type="ECO:0000313" key="3">
    <source>
        <dbReference type="EMBL" id="GMA23103.1"/>
    </source>
</evidence>
<proteinExistence type="predicted"/>